<accession>A0A1Q5Q1A3</accession>
<reference evidence="10" key="1">
    <citation type="submission" date="2016-12" db="EMBL/GenBank/DDBJ databases">
        <authorList>
            <person name="Meng X."/>
        </authorList>
    </citation>
    <scope>NUCLEOTIDE SEQUENCE [LARGE SCALE GENOMIC DNA]</scope>
    <source>
        <strain evidence="10">DSM 19116</strain>
    </source>
</reference>
<feature type="transmembrane region" description="Helical" evidence="8">
    <location>
        <begin position="183"/>
        <end position="200"/>
    </location>
</feature>
<dbReference type="GO" id="GO:0005886">
    <property type="term" value="C:plasma membrane"/>
    <property type="evidence" value="ECO:0007669"/>
    <property type="project" value="UniProtKB-SubCell"/>
</dbReference>
<evidence type="ECO:0000256" key="7">
    <source>
        <dbReference type="ARBA" id="ARBA00023136"/>
    </source>
</evidence>
<dbReference type="PANTHER" id="PTHR32024">
    <property type="entry name" value="TRK SYSTEM POTASSIUM UPTAKE PROTEIN TRKG-RELATED"/>
    <property type="match status" value="1"/>
</dbReference>
<dbReference type="GO" id="GO:0008324">
    <property type="term" value="F:monoatomic cation transmembrane transporter activity"/>
    <property type="evidence" value="ECO:0007669"/>
    <property type="project" value="InterPro"/>
</dbReference>
<dbReference type="EMBL" id="MQVR01000051">
    <property type="protein sequence ID" value="OKL53587.1"/>
    <property type="molecule type" value="Genomic_DNA"/>
</dbReference>
<keyword evidence="7 8" id="KW-0472">Membrane</keyword>
<evidence type="ECO:0000256" key="1">
    <source>
        <dbReference type="ARBA" id="ARBA00004651"/>
    </source>
</evidence>
<dbReference type="InterPro" id="IPR003445">
    <property type="entry name" value="Cat_transpt"/>
</dbReference>
<feature type="transmembrane region" description="Helical" evidence="8">
    <location>
        <begin position="212"/>
        <end position="233"/>
    </location>
</feature>
<evidence type="ECO:0000256" key="5">
    <source>
        <dbReference type="ARBA" id="ARBA00022989"/>
    </source>
</evidence>
<comment type="subcellular location">
    <subcellularLocation>
        <location evidence="1">Cell membrane</location>
        <topology evidence="1">Multi-pass membrane protein</topology>
    </subcellularLocation>
</comment>
<gene>
    <name evidence="9" type="ORF">BSZ39_08680</name>
</gene>
<feature type="transmembrane region" description="Helical" evidence="8">
    <location>
        <begin position="369"/>
        <end position="391"/>
    </location>
</feature>
<keyword evidence="10" id="KW-1185">Reference proteome</keyword>
<dbReference type="Proteomes" id="UP000185628">
    <property type="component" value="Unassembled WGS sequence"/>
</dbReference>
<feature type="transmembrane region" description="Helical" evidence="8">
    <location>
        <begin position="95"/>
        <end position="119"/>
    </location>
</feature>
<keyword evidence="5 8" id="KW-1133">Transmembrane helix</keyword>
<feature type="transmembrane region" description="Helical" evidence="8">
    <location>
        <begin position="245"/>
        <end position="265"/>
    </location>
</feature>
<feature type="transmembrane region" description="Helical" evidence="8">
    <location>
        <begin position="61"/>
        <end position="83"/>
    </location>
</feature>
<dbReference type="Pfam" id="PF02386">
    <property type="entry name" value="TrkH"/>
    <property type="match status" value="1"/>
</dbReference>
<dbReference type="PANTHER" id="PTHR32024:SF1">
    <property type="entry name" value="KTR SYSTEM POTASSIUM UPTAKE PROTEIN B"/>
    <property type="match status" value="1"/>
</dbReference>
<keyword evidence="4 8" id="KW-0812">Transmembrane</keyword>
<evidence type="ECO:0000313" key="10">
    <source>
        <dbReference type="Proteomes" id="UP000185628"/>
    </source>
</evidence>
<evidence type="ECO:0000256" key="8">
    <source>
        <dbReference type="SAM" id="Phobius"/>
    </source>
</evidence>
<evidence type="ECO:0000256" key="2">
    <source>
        <dbReference type="ARBA" id="ARBA00022448"/>
    </source>
</evidence>
<dbReference type="RefSeq" id="WP_073716948.1">
    <property type="nucleotide sequence ID" value="NZ_MQVR01000051.1"/>
</dbReference>
<sequence>MSLIRAARPGQLIVAAFLATIALGTLALMLPVARTGAAPWPATEEFSSLTVPLAGPSIGEGAPLSVALFTATSAASVTGLIVVDTATYWTGFGHAVLLILMEFGGIGTMTVAALVAIVVARRLGLHQRSITAAATGKLHLGDVRRLVVRIFIFAGLSQLAGALIMAVRLAAKGETVPEAVREAIFLAISAFNNAGFSPHTHSLIPHATDPAIIIPVALLIIVGGLGFPVIMELRYHLRDPKHWTLTTRLVLLGTALLIVGGWAALAVTEWDNPATIGGKSVGDKLLISAFSAISPRTAGFNSVDIAQQTDLSWLVTDFLMFVGGGPAGTAGGIKVTTALVIVFIVVTEIRGDGAVNALGRRLSRSTHRVALTVIVLSAGAVVIVTFLLMALTPFELDRTLYEAISAFATVGLSTGITPSLPVSAQTVIVVLMMIGRMGPITVATALVLKSRKTLYELPKDRPLIG</sequence>
<feature type="transmembrane region" description="Helical" evidence="8">
    <location>
        <begin position="427"/>
        <end position="448"/>
    </location>
</feature>
<dbReference type="AlphaFoldDB" id="A0A1Q5Q1A3"/>
<keyword evidence="6" id="KW-0406">Ion transport</keyword>
<comment type="caution">
    <text evidence="9">The sequence shown here is derived from an EMBL/GenBank/DDBJ whole genome shotgun (WGS) entry which is preliminary data.</text>
</comment>
<keyword evidence="3" id="KW-1003">Cell membrane</keyword>
<evidence type="ECO:0000256" key="4">
    <source>
        <dbReference type="ARBA" id="ARBA00022692"/>
    </source>
</evidence>
<evidence type="ECO:0000313" key="9">
    <source>
        <dbReference type="EMBL" id="OKL53587.1"/>
    </source>
</evidence>
<feature type="transmembrane region" description="Helical" evidence="8">
    <location>
        <begin position="146"/>
        <end position="171"/>
    </location>
</feature>
<protein>
    <submittedName>
        <fullName evidence="9">ATPase</fullName>
    </submittedName>
</protein>
<evidence type="ECO:0000256" key="3">
    <source>
        <dbReference type="ARBA" id="ARBA00022475"/>
    </source>
</evidence>
<keyword evidence="2" id="KW-0813">Transport</keyword>
<proteinExistence type="predicted"/>
<dbReference type="GO" id="GO:0030001">
    <property type="term" value="P:metal ion transport"/>
    <property type="evidence" value="ECO:0007669"/>
    <property type="project" value="UniProtKB-ARBA"/>
</dbReference>
<organism evidence="9 10">
    <name type="scientific">Bowdeniella nasicola</name>
    <dbReference type="NCBI Taxonomy" id="208480"/>
    <lineage>
        <taxon>Bacteria</taxon>
        <taxon>Bacillati</taxon>
        <taxon>Actinomycetota</taxon>
        <taxon>Actinomycetes</taxon>
        <taxon>Actinomycetales</taxon>
        <taxon>Actinomycetaceae</taxon>
        <taxon>Bowdeniella</taxon>
    </lineage>
</organism>
<feature type="transmembrane region" description="Helical" evidence="8">
    <location>
        <begin position="327"/>
        <end position="349"/>
    </location>
</feature>
<name>A0A1Q5Q1A3_9ACTO</name>
<evidence type="ECO:0000256" key="6">
    <source>
        <dbReference type="ARBA" id="ARBA00023065"/>
    </source>
</evidence>